<gene>
    <name evidence="5" type="ORF">DFP88_104175</name>
</gene>
<evidence type="ECO:0000259" key="4">
    <source>
        <dbReference type="PROSITE" id="PS01124"/>
    </source>
</evidence>
<proteinExistence type="predicted"/>
<dbReference type="Gene3D" id="1.10.10.60">
    <property type="entry name" value="Homeodomain-like"/>
    <property type="match status" value="1"/>
</dbReference>
<evidence type="ECO:0000256" key="1">
    <source>
        <dbReference type="ARBA" id="ARBA00023015"/>
    </source>
</evidence>
<dbReference type="InterPro" id="IPR018062">
    <property type="entry name" value="HTH_AraC-typ_CS"/>
</dbReference>
<name>A0A318STC4_9RHOB</name>
<feature type="domain" description="HTH araC/xylS-type" evidence="4">
    <location>
        <begin position="197"/>
        <end position="295"/>
    </location>
</feature>
<evidence type="ECO:0000313" key="6">
    <source>
        <dbReference type="Proteomes" id="UP000248311"/>
    </source>
</evidence>
<keyword evidence="2" id="KW-0238">DNA-binding</keyword>
<dbReference type="SUPFAM" id="SSF51182">
    <property type="entry name" value="RmlC-like cupins"/>
    <property type="match status" value="1"/>
</dbReference>
<evidence type="ECO:0000256" key="2">
    <source>
        <dbReference type="ARBA" id="ARBA00023125"/>
    </source>
</evidence>
<dbReference type="Pfam" id="PF12833">
    <property type="entry name" value="HTH_18"/>
    <property type="match status" value="1"/>
</dbReference>
<dbReference type="Gene3D" id="2.60.120.10">
    <property type="entry name" value="Jelly Rolls"/>
    <property type="match status" value="1"/>
</dbReference>
<dbReference type="AlphaFoldDB" id="A0A318STC4"/>
<dbReference type="PROSITE" id="PS01124">
    <property type="entry name" value="HTH_ARAC_FAMILY_2"/>
    <property type="match status" value="1"/>
</dbReference>
<dbReference type="InterPro" id="IPR011051">
    <property type="entry name" value="RmlC_Cupin_sf"/>
</dbReference>
<dbReference type="PROSITE" id="PS00041">
    <property type="entry name" value="HTH_ARAC_FAMILY_1"/>
    <property type="match status" value="1"/>
</dbReference>
<dbReference type="InterPro" id="IPR050204">
    <property type="entry name" value="AraC_XylS_family_regulators"/>
</dbReference>
<dbReference type="GO" id="GO:0003700">
    <property type="term" value="F:DNA-binding transcription factor activity"/>
    <property type="evidence" value="ECO:0007669"/>
    <property type="project" value="InterPro"/>
</dbReference>
<evidence type="ECO:0000313" key="5">
    <source>
        <dbReference type="EMBL" id="PYE82419.1"/>
    </source>
</evidence>
<dbReference type="InterPro" id="IPR018060">
    <property type="entry name" value="HTH_AraC"/>
</dbReference>
<dbReference type="Proteomes" id="UP000248311">
    <property type="component" value="Unassembled WGS sequence"/>
</dbReference>
<dbReference type="GO" id="GO:0043565">
    <property type="term" value="F:sequence-specific DNA binding"/>
    <property type="evidence" value="ECO:0007669"/>
    <property type="project" value="InterPro"/>
</dbReference>
<keyword evidence="1" id="KW-0805">Transcription regulation</keyword>
<dbReference type="SMART" id="SM00342">
    <property type="entry name" value="HTH_ARAC"/>
    <property type="match status" value="1"/>
</dbReference>
<comment type="caution">
    <text evidence="5">The sequence shown here is derived from an EMBL/GenBank/DDBJ whole genome shotgun (WGS) entry which is preliminary data.</text>
</comment>
<dbReference type="PANTHER" id="PTHR46796">
    <property type="entry name" value="HTH-TYPE TRANSCRIPTIONAL ACTIVATOR RHAS-RELATED"/>
    <property type="match status" value="1"/>
</dbReference>
<protein>
    <submittedName>
        <fullName evidence="5">AraC family transcriptional regulator</fullName>
    </submittedName>
</protein>
<dbReference type="SUPFAM" id="SSF46689">
    <property type="entry name" value="Homeodomain-like"/>
    <property type="match status" value="1"/>
</dbReference>
<dbReference type="InterPro" id="IPR009057">
    <property type="entry name" value="Homeodomain-like_sf"/>
</dbReference>
<dbReference type="EMBL" id="QJTE01000004">
    <property type="protein sequence ID" value="PYE82419.1"/>
    <property type="molecule type" value="Genomic_DNA"/>
</dbReference>
<sequence>MAEETGAELGGPAHERHFYALTKAIGRFGMRVFSPSAMEAAHWHGHVEANFLTGAEMEYDLDGLRVVVPPGRLALFWAGIPHRLVRITPQGDGPPRLANIYLPVDGFLSMPHIAGLQVGLMSGGLLLLPPGACGPEDIDRWYADYRSHEVERAEVMRMEINTLLRRAQIGPPEWLCRPLSAPEGGIALSAQSVRHVVAMVRVIVEGLHRPMTNADIAAVTGLHESYATQLFSRMMRMPPKRFLVRMRLLRARALLMESGTPIAQVAEESGFSSISQFYAQFRAAYGLPPKALRDRYAAMALR</sequence>
<organism evidence="5 6">
    <name type="scientific">Pseudoroseicyclus aestuarii</name>
    <dbReference type="NCBI Taxonomy" id="1795041"/>
    <lineage>
        <taxon>Bacteria</taxon>
        <taxon>Pseudomonadati</taxon>
        <taxon>Pseudomonadota</taxon>
        <taxon>Alphaproteobacteria</taxon>
        <taxon>Rhodobacterales</taxon>
        <taxon>Paracoccaceae</taxon>
        <taxon>Pseudoroseicyclus</taxon>
    </lineage>
</organism>
<keyword evidence="3" id="KW-0804">Transcription</keyword>
<reference evidence="5 6" key="1">
    <citation type="submission" date="2018-06" db="EMBL/GenBank/DDBJ databases">
        <title>Genomic Encyclopedia of Type Strains, Phase III (KMG-III): the genomes of soil and plant-associated and newly described type strains.</title>
        <authorList>
            <person name="Whitman W."/>
        </authorList>
    </citation>
    <scope>NUCLEOTIDE SEQUENCE [LARGE SCALE GENOMIC DNA]</scope>
    <source>
        <strain evidence="5 6">CECT 9025</strain>
    </source>
</reference>
<accession>A0A318STC4</accession>
<dbReference type="RefSeq" id="WP_110815089.1">
    <property type="nucleotide sequence ID" value="NZ_QJTE01000004.1"/>
</dbReference>
<keyword evidence="6" id="KW-1185">Reference proteome</keyword>
<dbReference type="InterPro" id="IPR014710">
    <property type="entry name" value="RmlC-like_jellyroll"/>
</dbReference>
<evidence type="ECO:0000256" key="3">
    <source>
        <dbReference type="ARBA" id="ARBA00023163"/>
    </source>
</evidence>
<dbReference type="OrthoDB" id="345413at2"/>